<dbReference type="SUPFAM" id="SSF102405">
    <property type="entry name" value="MCP/YpsA-like"/>
    <property type="match status" value="1"/>
</dbReference>
<accession>A0ABU3TDX8</accession>
<comment type="caution">
    <text evidence="2">The sequence shown here is derived from an EMBL/GenBank/DDBJ whole genome shotgun (WGS) entry which is preliminary data.</text>
</comment>
<sequence>MINIQNTIAVVGSRELEQLPALVARLNELRAAGQLDQVVSGGAAGVDSLAAKWCRAQGVPLLELRPDYAAHGPAAPHVRNAEIVRRAGLVLVCWDGRSKGTLGAARAAARLGRRCEWLAVQPPATSLGL</sequence>
<evidence type="ECO:0000313" key="2">
    <source>
        <dbReference type="EMBL" id="MDU0369580.1"/>
    </source>
</evidence>
<proteinExistence type="predicted"/>
<name>A0ABU3TDX8_9BACT</name>
<dbReference type="InterPro" id="IPR019627">
    <property type="entry name" value="YAcAr"/>
</dbReference>
<dbReference type="Pfam" id="PF10686">
    <property type="entry name" value="YAcAr"/>
    <property type="match status" value="1"/>
</dbReference>
<feature type="domain" description="YspA cpYpsA-related SLOG" evidence="1">
    <location>
        <begin position="8"/>
        <end position="71"/>
    </location>
</feature>
<dbReference type="Proteomes" id="UP001250698">
    <property type="component" value="Unassembled WGS sequence"/>
</dbReference>
<evidence type="ECO:0000313" key="3">
    <source>
        <dbReference type="Proteomes" id="UP001250698"/>
    </source>
</evidence>
<reference evidence="2 3" key="1">
    <citation type="submission" date="2023-10" db="EMBL/GenBank/DDBJ databases">
        <title>Hymenobacter endophyticus sp. nov., an isolate from the leaf tissues of wheat.</title>
        <authorList>
            <person name="Dai Y."/>
        </authorList>
    </citation>
    <scope>NUCLEOTIDE SEQUENCE [LARGE SCALE GENOMIC DNA]</scope>
    <source>
        <strain evidence="2 3">ZK17L-C2</strain>
    </source>
</reference>
<evidence type="ECO:0000259" key="1">
    <source>
        <dbReference type="Pfam" id="PF10686"/>
    </source>
</evidence>
<gene>
    <name evidence="2" type="ORF">ROI90_04165</name>
</gene>
<dbReference type="RefSeq" id="WP_315997072.1">
    <property type="nucleotide sequence ID" value="NZ_JAWDJT010000002.1"/>
</dbReference>
<keyword evidence="3" id="KW-1185">Reference proteome</keyword>
<protein>
    <submittedName>
        <fullName evidence="2">SLOG family protein</fullName>
    </submittedName>
</protein>
<organism evidence="2 3">
    <name type="scientific">Hymenobacter endophyticus</name>
    <dbReference type="NCBI Taxonomy" id="3076335"/>
    <lineage>
        <taxon>Bacteria</taxon>
        <taxon>Pseudomonadati</taxon>
        <taxon>Bacteroidota</taxon>
        <taxon>Cytophagia</taxon>
        <taxon>Cytophagales</taxon>
        <taxon>Hymenobacteraceae</taxon>
        <taxon>Hymenobacter</taxon>
    </lineage>
</organism>
<dbReference type="Gene3D" id="3.40.50.450">
    <property type="match status" value="1"/>
</dbReference>
<dbReference type="EMBL" id="JAWDJT010000002">
    <property type="protein sequence ID" value="MDU0369580.1"/>
    <property type="molecule type" value="Genomic_DNA"/>
</dbReference>